<keyword evidence="5" id="KW-0671">Queuosine biosynthesis</keyword>
<feature type="active site" description="Proton acceptor" evidence="6">
    <location>
        <position position="26"/>
    </location>
</feature>
<dbReference type="Proteomes" id="UP000428328">
    <property type="component" value="Chromosome"/>
</dbReference>
<evidence type="ECO:0000256" key="3">
    <source>
        <dbReference type="ARBA" id="ARBA00018141"/>
    </source>
</evidence>
<dbReference type="RefSeq" id="WP_158946283.1">
    <property type="nucleotide sequence ID" value="NZ_CP046400.1"/>
</dbReference>
<dbReference type="Pfam" id="PF01242">
    <property type="entry name" value="PTPS"/>
    <property type="match status" value="1"/>
</dbReference>
<dbReference type="InterPro" id="IPR007115">
    <property type="entry name" value="6-PTP_synth/QueD"/>
</dbReference>
<evidence type="ECO:0000313" key="9">
    <source>
        <dbReference type="Proteomes" id="UP000428328"/>
    </source>
</evidence>
<proteinExistence type="inferred from homology"/>
<comment type="cofactor">
    <cofactor evidence="5 7">
        <name>Zn(2+)</name>
        <dbReference type="ChEBI" id="CHEBI:29105"/>
    </cofactor>
    <text evidence="5 7">Binds 1 zinc ion per subunit.</text>
</comment>
<comment type="pathway">
    <text evidence="1 5">Purine metabolism; 7-cyano-7-deazaguanine biosynthesis.</text>
</comment>
<dbReference type="PIRSF" id="PIRSF006113">
    <property type="entry name" value="PTP_synth"/>
    <property type="match status" value="1"/>
</dbReference>
<evidence type="ECO:0000256" key="1">
    <source>
        <dbReference type="ARBA" id="ARBA00005061"/>
    </source>
</evidence>
<dbReference type="NCBIfam" id="TIGR03367">
    <property type="entry name" value="queuosine_QueD"/>
    <property type="match status" value="1"/>
</dbReference>
<comment type="similarity">
    <text evidence="2 5">Belongs to the PTPS family. QueD subfamily.</text>
</comment>
<evidence type="ECO:0000313" key="8">
    <source>
        <dbReference type="EMBL" id="QGY39071.1"/>
    </source>
</evidence>
<dbReference type="UniPathway" id="UPA00391"/>
<feature type="binding site" evidence="7">
    <location>
        <position position="17"/>
    </location>
    <ligand>
        <name>Zn(2+)</name>
        <dbReference type="ChEBI" id="CHEBI:29105"/>
    </ligand>
</feature>
<dbReference type="AlphaFoldDB" id="A0A6I6JAI3"/>
<keyword evidence="5" id="KW-0456">Lyase</keyword>
<dbReference type="PANTHER" id="PTHR12589">
    <property type="entry name" value="PYRUVOYL TETRAHYDROBIOPTERIN SYNTHASE"/>
    <property type="match status" value="1"/>
</dbReference>
<comment type="catalytic activity">
    <reaction evidence="4 5">
        <text>7,8-dihydroneopterin 3'-triphosphate + H2O = 6-carboxy-5,6,7,8-tetrahydropterin + triphosphate + acetaldehyde + 2 H(+)</text>
        <dbReference type="Rhea" id="RHEA:27966"/>
        <dbReference type="ChEBI" id="CHEBI:15343"/>
        <dbReference type="ChEBI" id="CHEBI:15377"/>
        <dbReference type="ChEBI" id="CHEBI:15378"/>
        <dbReference type="ChEBI" id="CHEBI:18036"/>
        <dbReference type="ChEBI" id="CHEBI:58462"/>
        <dbReference type="ChEBI" id="CHEBI:61032"/>
        <dbReference type="EC" id="4.1.2.50"/>
    </reaction>
</comment>
<evidence type="ECO:0000256" key="5">
    <source>
        <dbReference type="PIRNR" id="PIRNR006113"/>
    </source>
</evidence>
<feature type="binding site" evidence="7">
    <location>
        <position position="30"/>
    </location>
    <ligand>
        <name>Zn(2+)</name>
        <dbReference type="ChEBI" id="CHEBI:29105"/>
    </ligand>
</feature>
<evidence type="ECO:0000256" key="7">
    <source>
        <dbReference type="PIRSR" id="PIRSR006113-2"/>
    </source>
</evidence>
<dbReference type="EC" id="4.-.-.-" evidence="5"/>
<dbReference type="GO" id="GO:0070497">
    <property type="term" value="F:6-carboxytetrahydropterin synthase activity"/>
    <property type="evidence" value="ECO:0007669"/>
    <property type="project" value="UniProtKB-EC"/>
</dbReference>
<feature type="active site" description="Charge relay system" evidence="6">
    <location>
        <position position="115"/>
    </location>
</feature>
<sequence>MAGKWRLTITRDFSASHQLRNYGGKCENMHGHNFGVEVAVEGDKLDDKVHYLMDFKELKRHTDSVLDRLDHKHLNEVECFTEANPSSENIARFIYRELKGMLPENVRLVEVSVSEKASSKATYWEE</sequence>
<protein>
    <recommendedName>
        <fullName evidence="3 5">6-carboxy-5,6,7,8-tetrahydropterin synthase</fullName>
        <ecNumber evidence="5">4.-.-.-</ecNumber>
    </recommendedName>
</protein>
<evidence type="ECO:0000256" key="6">
    <source>
        <dbReference type="PIRSR" id="PIRSR006113-1"/>
    </source>
</evidence>
<dbReference type="Gene3D" id="3.30.479.10">
    <property type="entry name" value="6-pyruvoyl tetrahydropterin synthase/QueD"/>
    <property type="match status" value="1"/>
</dbReference>
<keyword evidence="5 7" id="KW-0862">Zinc</keyword>
<dbReference type="PANTHER" id="PTHR12589:SF8">
    <property type="entry name" value="6-CARBOXY-5,6,7,8-TETRAHYDROPTERIN SYNTHASE"/>
    <property type="match status" value="1"/>
</dbReference>
<keyword evidence="5 7" id="KW-0479">Metal-binding</keyword>
<dbReference type="EMBL" id="CP046400">
    <property type="protein sequence ID" value="QGY39071.1"/>
    <property type="molecule type" value="Genomic_DNA"/>
</dbReference>
<dbReference type="KEGG" id="psel:GM415_02655"/>
<gene>
    <name evidence="8" type="primary">queD</name>
    <name evidence="8" type="ORF">GM415_02655</name>
</gene>
<accession>A0A6I6JAI3</accession>
<dbReference type="InterPro" id="IPR038418">
    <property type="entry name" value="6-PTP_synth/QueD_sf"/>
</dbReference>
<feature type="active site" description="Charge relay system" evidence="6">
    <location>
        <position position="71"/>
    </location>
</feature>
<organism evidence="8 9">
    <name type="scientific">Pseudodesulfovibrio cashew</name>
    <dbReference type="NCBI Taxonomy" id="2678688"/>
    <lineage>
        <taxon>Bacteria</taxon>
        <taxon>Pseudomonadati</taxon>
        <taxon>Thermodesulfobacteriota</taxon>
        <taxon>Desulfovibrionia</taxon>
        <taxon>Desulfovibrionales</taxon>
        <taxon>Desulfovibrionaceae</taxon>
    </lineage>
</organism>
<evidence type="ECO:0000256" key="2">
    <source>
        <dbReference type="ARBA" id="ARBA00008900"/>
    </source>
</evidence>
<dbReference type="GO" id="GO:0008616">
    <property type="term" value="P:tRNA queuosine(34) biosynthetic process"/>
    <property type="evidence" value="ECO:0007669"/>
    <property type="project" value="UniProtKB-KW"/>
</dbReference>
<feature type="binding site" evidence="7">
    <location>
        <position position="32"/>
    </location>
    <ligand>
        <name>Zn(2+)</name>
        <dbReference type="ChEBI" id="CHEBI:29105"/>
    </ligand>
</feature>
<reference evidence="8 9" key="1">
    <citation type="submission" date="2019-11" db="EMBL/GenBank/DDBJ databases">
        <authorList>
            <person name="Zheng R.K."/>
            <person name="Sun C.M."/>
        </authorList>
    </citation>
    <scope>NUCLEOTIDE SEQUENCE [LARGE SCALE GENOMIC DNA]</scope>
    <source>
        <strain evidence="8 9">SRB007</strain>
    </source>
</reference>
<keyword evidence="9" id="KW-1185">Reference proteome</keyword>
<dbReference type="GO" id="GO:0046872">
    <property type="term" value="F:metal ion binding"/>
    <property type="evidence" value="ECO:0007669"/>
    <property type="project" value="UniProtKB-KW"/>
</dbReference>
<dbReference type="SUPFAM" id="SSF55620">
    <property type="entry name" value="Tetrahydrobiopterin biosynthesis enzymes-like"/>
    <property type="match status" value="1"/>
</dbReference>
<name>A0A6I6JAI3_9BACT</name>
<evidence type="ECO:0000256" key="4">
    <source>
        <dbReference type="ARBA" id="ARBA00048807"/>
    </source>
</evidence>